<reference evidence="2 3" key="1">
    <citation type="submission" date="2013-01" db="EMBL/GenBank/DDBJ databases">
        <authorList>
            <person name="Harkins D.M."/>
            <person name="Durkin A.S."/>
            <person name="Brinkac L.M."/>
            <person name="Haft D.H."/>
            <person name="Selengut J.D."/>
            <person name="Sanka R."/>
            <person name="DePew J."/>
            <person name="Purushe J."/>
            <person name="Peacock S.J."/>
            <person name="Thaipadungpanit J."/>
            <person name="Wuthiekanun V.W."/>
            <person name="Day N.P."/>
            <person name="Vinetz J.M."/>
            <person name="Sutton G.G."/>
            <person name="Nierman W.C."/>
            <person name="Fouts D.E."/>
        </authorList>
    </citation>
    <scope>NUCLEOTIDE SEQUENCE [LARGE SCALE GENOMIC DNA]</scope>
    <source>
        <strain evidence="2 3">FPW1039</strain>
    </source>
</reference>
<dbReference type="Proteomes" id="UP000012164">
    <property type="component" value="Unassembled WGS sequence"/>
</dbReference>
<accession>A0A0F6II55</accession>
<keyword evidence="1" id="KW-1133">Transmembrane helix</keyword>
<gene>
    <name evidence="2" type="ORF">LEP1GSC079_4940</name>
</gene>
<protein>
    <submittedName>
        <fullName evidence="2">Uncharacterized protein</fullName>
    </submittedName>
</protein>
<organism evidence="2 3">
    <name type="scientific">Leptospira interrogans str. FPW1039</name>
    <dbReference type="NCBI Taxonomy" id="1193040"/>
    <lineage>
        <taxon>Bacteria</taxon>
        <taxon>Pseudomonadati</taxon>
        <taxon>Spirochaetota</taxon>
        <taxon>Spirochaetia</taxon>
        <taxon>Leptospirales</taxon>
        <taxon>Leptospiraceae</taxon>
        <taxon>Leptospira</taxon>
    </lineage>
</organism>
<comment type="caution">
    <text evidence="2">The sequence shown here is derived from an EMBL/GenBank/DDBJ whole genome shotgun (WGS) entry which is preliminary data.</text>
</comment>
<keyword evidence="1" id="KW-0812">Transmembrane</keyword>
<dbReference type="AlphaFoldDB" id="A0A0F6II55"/>
<evidence type="ECO:0000256" key="1">
    <source>
        <dbReference type="SAM" id="Phobius"/>
    </source>
</evidence>
<dbReference type="EMBL" id="AKWR02000072">
    <property type="protein sequence ID" value="EMJ37730.1"/>
    <property type="molecule type" value="Genomic_DNA"/>
</dbReference>
<proteinExistence type="predicted"/>
<sequence length="208" mass="24205">MKDNRIKFIFVCFLFLTTSIISQVSAEKISESDEIKEIVIKIQNDVGKLTKEKNVNSLWISLLPIFIALLAGFLALIQIKKNAITNARITYTQDLRKIISEFSAQSSHLERSIALYRQNRLSSNEQAELRKDVRHLQVLSYHIFLSLDPGKNKTHKRLEENTYKIINLLEKGKKQKIITEFLKLDQEFLLSARSVLKESWKEAKTLWK</sequence>
<keyword evidence="1" id="KW-0472">Membrane</keyword>
<name>A0A0F6II55_LEPIR</name>
<feature type="transmembrane region" description="Helical" evidence="1">
    <location>
        <begin position="58"/>
        <end position="79"/>
    </location>
</feature>
<evidence type="ECO:0000313" key="3">
    <source>
        <dbReference type="Proteomes" id="UP000012164"/>
    </source>
</evidence>
<evidence type="ECO:0000313" key="2">
    <source>
        <dbReference type="EMBL" id="EMJ37730.1"/>
    </source>
</evidence>